<feature type="binding site" evidence="5">
    <location>
        <position position="120"/>
    </location>
    <ligand>
        <name>Mg(2+)</name>
        <dbReference type="ChEBI" id="CHEBI:18420"/>
    </ligand>
</feature>
<evidence type="ECO:0000256" key="5">
    <source>
        <dbReference type="PIRSR" id="PIRSR015582-2"/>
    </source>
</evidence>
<keyword evidence="7" id="KW-0456">Lyase</keyword>
<evidence type="ECO:0000256" key="3">
    <source>
        <dbReference type="ARBA" id="ARBA00022842"/>
    </source>
</evidence>
<dbReference type="PANTHER" id="PTHR32308:SF10">
    <property type="entry name" value="CITRATE LYASE SUBUNIT BETA"/>
    <property type="match status" value="1"/>
</dbReference>
<reference evidence="7 8" key="1">
    <citation type="submission" date="2018-09" db="EMBL/GenBank/DDBJ databases">
        <title>Isolation, diversity and antifungal activity of actinobacteria from wheat.</title>
        <authorList>
            <person name="Han C."/>
        </authorList>
    </citation>
    <scope>NUCLEOTIDE SEQUENCE [LARGE SCALE GENOMIC DNA]</scope>
    <source>
        <strain evidence="7 8">NEAU-YY265</strain>
    </source>
</reference>
<keyword evidence="2 5" id="KW-0479">Metal-binding</keyword>
<evidence type="ECO:0000313" key="8">
    <source>
        <dbReference type="Proteomes" id="UP000284057"/>
    </source>
</evidence>
<dbReference type="RefSeq" id="WP_119662734.1">
    <property type="nucleotide sequence ID" value="NZ_QUAL01000397.1"/>
</dbReference>
<organism evidence="7 8">
    <name type="scientific">Jiangella rhizosphaerae</name>
    <dbReference type="NCBI Taxonomy" id="2293569"/>
    <lineage>
        <taxon>Bacteria</taxon>
        <taxon>Bacillati</taxon>
        <taxon>Actinomycetota</taxon>
        <taxon>Actinomycetes</taxon>
        <taxon>Jiangellales</taxon>
        <taxon>Jiangellaceae</taxon>
        <taxon>Jiangella</taxon>
    </lineage>
</organism>
<dbReference type="OrthoDB" id="5172636at2"/>
<dbReference type="SUPFAM" id="SSF51621">
    <property type="entry name" value="Phosphoenolpyruvate/pyruvate domain"/>
    <property type="match status" value="1"/>
</dbReference>
<dbReference type="InterPro" id="IPR040442">
    <property type="entry name" value="Pyrv_kinase-like_dom_sf"/>
</dbReference>
<comment type="caution">
    <text evidence="7">The sequence shown here is derived from an EMBL/GenBank/DDBJ whole genome shotgun (WGS) entry which is preliminary data.</text>
</comment>
<feature type="domain" description="HpcH/HpaI aldolase/citrate lyase" evidence="6">
    <location>
        <begin position="6"/>
        <end position="215"/>
    </location>
</feature>
<comment type="cofactor">
    <cofactor evidence="1">
        <name>Mg(2+)</name>
        <dbReference type="ChEBI" id="CHEBI:18420"/>
    </cofactor>
</comment>
<feature type="binding site" evidence="4">
    <location>
        <position position="67"/>
    </location>
    <ligand>
        <name>substrate</name>
    </ligand>
</feature>
<protein>
    <submittedName>
        <fullName evidence="7">CoA ester lyase</fullName>
    </submittedName>
</protein>
<name>A0A418KIG9_9ACTN</name>
<dbReference type="GO" id="GO:0016829">
    <property type="term" value="F:lyase activity"/>
    <property type="evidence" value="ECO:0007669"/>
    <property type="project" value="UniProtKB-KW"/>
</dbReference>
<evidence type="ECO:0000256" key="1">
    <source>
        <dbReference type="ARBA" id="ARBA00001946"/>
    </source>
</evidence>
<keyword evidence="3 5" id="KW-0460">Magnesium</keyword>
<dbReference type="InterPro" id="IPR005000">
    <property type="entry name" value="Aldolase/citrate-lyase_domain"/>
</dbReference>
<dbReference type="EMBL" id="QUAL01000397">
    <property type="protein sequence ID" value="RIQ12675.1"/>
    <property type="molecule type" value="Genomic_DNA"/>
</dbReference>
<gene>
    <name evidence="7" type="ORF">DY240_26825</name>
</gene>
<dbReference type="GO" id="GO:0006107">
    <property type="term" value="P:oxaloacetate metabolic process"/>
    <property type="evidence" value="ECO:0007669"/>
    <property type="project" value="TreeGrafter"/>
</dbReference>
<evidence type="ECO:0000259" key="6">
    <source>
        <dbReference type="Pfam" id="PF03328"/>
    </source>
</evidence>
<dbReference type="AlphaFoldDB" id="A0A418KIG9"/>
<evidence type="ECO:0000313" key="7">
    <source>
        <dbReference type="EMBL" id="RIQ12675.1"/>
    </source>
</evidence>
<evidence type="ECO:0000256" key="2">
    <source>
        <dbReference type="ARBA" id="ARBA00022723"/>
    </source>
</evidence>
<dbReference type="Gene3D" id="3.20.20.60">
    <property type="entry name" value="Phosphoenolpyruvate-binding domains"/>
    <property type="match status" value="1"/>
</dbReference>
<sequence length="290" mass="29214">MSLVLTLLYVPADRPDRAEKALASSADVVILDLEDAVAPSAKDAARSGAASVLSSFPSGGGREVQVRVNAPSTPWSADDLALVAGLPPSVSVRVPKVASPSDVAAVRSVVGDRPVHVLLETAAGVEAAYAIASAPGVASIGLGEADLASDLGLSGQGVEDGLAWCRQRLVVAARAAGLPAPAMAVWTDLADTDGLAASCVRGRGLGFVGRAAIHPKQLPVIEAAFRPAPDEVARAEEVVTAVEAAAAAGSGTAVLPNGRFLDVAMVDQARRVLALADRTGPAPRPSPDLP</sequence>
<dbReference type="PIRSF" id="PIRSF015582">
    <property type="entry name" value="Cit_lyase_B"/>
    <property type="match status" value="1"/>
</dbReference>
<dbReference type="InterPro" id="IPR011206">
    <property type="entry name" value="Citrate_lyase_beta/mcl1/mcl2"/>
</dbReference>
<dbReference type="Pfam" id="PF03328">
    <property type="entry name" value="HpcH_HpaI"/>
    <property type="match status" value="1"/>
</dbReference>
<accession>A0A418KIG9</accession>
<feature type="binding site" evidence="5">
    <location>
        <position position="146"/>
    </location>
    <ligand>
        <name>Mg(2+)</name>
        <dbReference type="ChEBI" id="CHEBI:18420"/>
    </ligand>
</feature>
<dbReference type="PANTHER" id="PTHR32308">
    <property type="entry name" value="LYASE BETA SUBUNIT, PUTATIVE (AFU_ORTHOLOGUE AFUA_4G13030)-RELATED"/>
    <property type="match status" value="1"/>
</dbReference>
<evidence type="ECO:0000256" key="4">
    <source>
        <dbReference type="PIRSR" id="PIRSR015582-1"/>
    </source>
</evidence>
<dbReference type="GO" id="GO:0000287">
    <property type="term" value="F:magnesium ion binding"/>
    <property type="evidence" value="ECO:0007669"/>
    <property type="project" value="TreeGrafter"/>
</dbReference>
<feature type="binding site" evidence="4">
    <location>
        <position position="120"/>
    </location>
    <ligand>
        <name>substrate</name>
    </ligand>
</feature>
<proteinExistence type="predicted"/>
<keyword evidence="8" id="KW-1185">Reference proteome</keyword>
<dbReference type="Proteomes" id="UP000284057">
    <property type="component" value="Unassembled WGS sequence"/>
</dbReference>
<dbReference type="InterPro" id="IPR015813">
    <property type="entry name" value="Pyrv/PenolPyrv_kinase-like_dom"/>
</dbReference>